<protein>
    <submittedName>
        <fullName evidence="2">Uncharacterized protein</fullName>
    </submittedName>
</protein>
<name>A0A1X0NEG8_9TRYP</name>
<proteinExistence type="predicted"/>
<dbReference type="AlphaFoldDB" id="A0A1X0NEG8"/>
<sequence>VFYCVRVVYCVPLVGLCLIAVVMRILSLSYCGVVYCLPCESNVRPFPPFSCYHRSKQLTVTMVTTMFVQLRRVVYLLVFLQFCLDVCAA</sequence>
<dbReference type="VEuPathDB" id="TriTrypDB:TM35_001011000"/>
<accession>A0A1X0NEG8</accession>
<comment type="caution">
    <text evidence="2">The sequence shown here is derived from an EMBL/GenBank/DDBJ whole genome shotgun (WGS) entry which is preliminary data.</text>
</comment>
<dbReference type="EMBL" id="NBCO01000101">
    <property type="protein sequence ID" value="ORC82017.1"/>
    <property type="molecule type" value="Genomic_DNA"/>
</dbReference>
<keyword evidence="3" id="KW-1185">Reference proteome</keyword>
<keyword evidence="1" id="KW-1133">Transmembrane helix</keyword>
<organism evidence="2 3">
    <name type="scientific">Trypanosoma theileri</name>
    <dbReference type="NCBI Taxonomy" id="67003"/>
    <lineage>
        <taxon>Eukaryota</taxon>
        <taxon>Discoba</taxon>
        <taxon>Euglenozoa</taxon>
        <taxon>Kinetoplastea</taxon>
        <taxon>Metakinetoplastina</taxon>
        <taxon>Trypanosomatida</taxon>
        <taxon>Trypanosomatidae</taxon>
        <taxon>Trypanosoma</taxon>
    </lineage>
</organism>
<dbReference type="GeneID" id="39991383"/>
<feature type="transmembrane region" description="Helical" evidence="1">
    <location>
        <begin position="7"/>
        <end position="26"/>
    </location>
</feature>
<feature type="non-terminal residue" evidence="2">
    <location>
        <position position="89"/>
    </location>
</feature>
<dbReference type="Proteomes" id="UP000192257">
    <property type="component" value="Unassembled WGS sequence"/>
</dbReference>
<dbReference type="RefSeq" id="XP_028877093.1">
    <property type="nucleotide sequence ID" value="XM_029031603.1"/>
</dbReference>
<keyword evidence="1" id="KW-0472">Membrane</keyword>
<evidence type="ECO:0000256" key="1">
    <source>
        <dbReference type="SAM" id="Phobius"/>
    </source>
</evidence>
<feature type="non-terminal residue" evidence="2">
    <location>
        <position position="1"/>
    </location>
</feature>
<evidence type="ECO:0000313" key="3">
    <source>
        <dbReference type="Proteomes" id="UP000192257"/>
    </source>
</evidence>
<keyword evidence="1" id="KW-0812">Transmembrane</keyword>
<evidence type="ECO:0000313" key="2">
    <source>
        <dbReference type="EMBL" id="ORC82017.1"/>
    </source>
</evidence>
<gene>
    <name evidence="2" type="ORF">TM35_001011000</name>
</gene>
<reference evidence="2 3" key="1">
    <citation type="submission" date="2017-03" db="EMBL/GenBank/DDBJ databases">
        <title>An alternative strategy for trypanosome survival in the mammalian bloodstream revealed through genome and transcriptome analysis of the ubiquitous bovine parasite Trypanosoma (Megatrypanum) theileri.</title>
        <authorList>
            <person name="Kelly S."/>
            <person name="Ivens A."/>
            <person name="Mott A."/>
            <person name="O'Neill E."/>
            <person name="Emms D."/>
            <person name="Macleod O."/>
            <person name="Voorheis P."/>
            <person name="Matthews J."/>
            <person name="Matthews K."/>
            <person name="Carrington M."/>
        </authorList>
    </citation>
    <scope>NUCLEOTIDE SEQUENCE [LARGE SCALE GENOMIC DNA]</scope>
    <source>
        <strain evidence="2">Edinburgh</strain>
    </source>
</reference>